<keyword evidence="1" id="KW-0472">Membrane</keyword>
<dbReference type="InterPro" id="IPR003675">
    <property type="entry name" value="Rce1/LyrA-like_dom"/>
</dbReference>
<dbReference type="Proteomes" id="UP001165489">
    <property type="component" value="Unassembled WGS sequence"/>
</dbReference>
<protein>
    <submittedName>
        <fullName evidence="3">CPBP family intramembrane metalloprotease</fullName>
    </submittedName>
</protein>
<dbReference type="GO" id="GO:0008237">
    <property type="term" value="F:metallopeptidase activity"/>
    <property type="evidence" value="ECO:0007669"/>
    <property type="project" value="UniProtKB-KW"/>
</dbReference>
<feature type="transmembrane region" description="Helical" evidence="1">
    <location>
        <begin position="251"/>
        <end position="271"/>
    </location>
</feature>
<keyword evidence="1" id="KW-0812">Transmembrane</keyword>
<name>A0ABS9V4V9_9BACT</name>
<keyword evidence="1" id="KW-1133">Transmembrane helix</keyword>
<reference evidence="3" key="1">
    <citation type="submission" date="2022-03" db="EMBL/GenBank/DDBJ databases">
        <title>De novo assembled genomes of Belliella spp. (Cyclobacteriaceae) strains.</title>
        <authorList>
            <person name="Szabo A."/>
            <person name="Korponai K."/>
            <person name="Felfoldi T."/>
        </authorList>
    </citation>
    <scope>NUCLEOTIDE SEQUENCE</scope>
    <source>
        <strain evidence="3">DSM 111904</strain>
    </source>
</reference>
<accession>A0ABS9V4V9</accession>
<feature type="transmembrane region" description="Helical" evidence="1">
    <location>
        <begin position="21"/>
        <end position="46"/>
    </location>
</feature>
<feature type="transmembrane region" description="Helical" evidence="1">
    <location>
        <begin position="109"/>
        <end position="130"/>
    </location>
</feature>
<dbReference type="Pfam" id="PF02517">
    <property type="entry name" value="Rce1-like"/>
    <property type="match status" value="1"/>
</dbReference>
<gene>
    <name evidence="3" type="ORF">MM239_18775</name>
</gene>
<feature type="transmembrane region" description="Helical" evidence="1">
    <location>
        <begin position="66"/>
        <end position="89"/>
    </location>
</feature>
<keyword evidence="3" id="KW-0378">Hydrolase</keyword>
<evidence type="ECO:0000256" key="1">
    <source>
        <dbReference type="SAM" id="Phobius"/>
    </source>
</evidence>
<keyword evidence="3" id="KW-0645">Protease</keyword>
<feature type="domain" description="CAAX prenyl protease 2/Lysostaphin resistance protein A-like" evidence="2">
    <location>
        <begin position="172"/>
        <end position="260"/>
    </location>
</feature>
<feature type="transmembrane region" description="Helical" evidence="1">
    <location>
        <begin position="202"/>
        <end position="221"/>
    </location>
</feature>
<keyword evidence="4" id="KW-1185">Reference proteome</keyword>
<proteinExistence type="predicted"/>
<evidence type="ECO:0000259" key="2">
    <source>
        <dbReference type="Pfam" id="PF02517"/>
    </source>
</evidence>
<evidence type="ECO:0000313" key="3">
    <source>
        <dbReference type="EMBL" id="MCH7411441.1"/>
    </source>
</evidence>
<dbReference type="RefSeq" id="WP_241349853.1">
    <property type="nucleotide sequence ID" value="NZ_JAKZGP010000077.1"/>
</dbReference>
<dbReference type="EMBL" id="JAKZGP010000077">
    <property type="protein sequence ID" value="MCH7411441.1"/>
    <property type="molecule type" value="Genomic_DNA"/>
</dbReference>
<comment type="caution">
    <text evidence="3">The sequence shown here is derived from an EMBL/GenBank/DDBJ whole genome shotgun (WGS) entry which is preliminary data.</text>
</comment>
<feature type="transmembrane region" description="Helical" evidence="1">
    <location>
        <begin position="172"/>
        <end position="190"/>
    </location>
</feature>
<evidence type="ECO:0000313" key="4">
    <source>
        <dbReference type="Proteomes" id="UP001165489"/>
    </source>
</evidence>
<dbReference type="PANTHER" id="PTHR43592:SF15">
    <property type="entry name" value="CAAX AMINO TERMINAL PROTEASE FAMILY PROTEIN"/>
    <property type="match status" value="1"/>
</dbReference>
<sequence length="316" mass="35502">MEIYKTQSTIAKKSNWLLSMVVTLLVTIGVLFLFQGLSLFLVVPLFELSLEDVLQVATGQSTNPNGRMALLIIQGLGAGFAFIVATLVIAKLVDKADMGFKQHFANFKFIPFLIMIFVIFGGMLFNTLLIDLNGNFQFPSFLAEFEQMLQQKEEELMRLTKYLTDFDSVQELLMGVLVIGIMAGLGEELFFRGLLQPKLHSYTGNMHLGVWLTAFIFSAIHMQFYGFLPRMLLGAIFGYLYCYSGSLIYPILAHIFNNTFTVVLVYLGKLGKIDFNIDEVDEASWPVALGGLVLLVICLKLFSEKSKPNLTHEKLE</sequence>
<organism evidence="3 4">
    <name type="scientific">Belliella filtrata</name>
    <dbReference type="NCBI Taxonomy" id="2923435"/>
    <lineage>
        <taxon>Bacteria</taxon>
        <taxon>Pseudomonadati</taxon>
        <taxon>Bacteroidota</taxon>
        <taxon>Cytophagia</taxon>
        <taxon>Cytophagales</taxon>
        <taxon>Cyclobacteriaceae</taxon>
        <taxon>Belliella</taxon>
    </lineage>
</organism>
<keyword evidence="3" id="KW-0482">Metalloprotease</keyword>
<dbReference type="PANTHER" id="PTHR43592">
    <property type="entry name" value="CAAX AMINO TERMINAL PROTEASE"/>
    <property type="match status" value="1"/>
</dbReference>